<dbReference type="PANTHER" id="PTHR37003">
    <property type="entry name" value="ENDOTOXIN_N DOMAIN-CONTAINING PROTEIN-RELATED"/>
    <property type="match status" value="1"/>
</dbReference>
<keyword evidence="2" id="KW-0800">Toxin</keyword>
<dbReference type="Gene3D" id="1.20.190.10">
    <property type="entry name" value="Pesticidal crystal protein, N-terminal domain"/>
    <property type="match status" value="1"/>
</dbReference>
<sequence>MNSNHHNDYEIIDSNTSPYPSNKNNEYSRYPYTHNPNQPMQNANYKNWINLCQENTQYGQNPETFNDTQTAVVTSLAIVGTILAIPFPVTGAGITILGTLLPFVWPSSADTSQGIWISFINSTEVLIDKTINSQTKTNAVRELQGLQSNVQHYQNLLQSWLKSKNNVSFQTAVSQAFTAAHSHFLRSMNYFKGVQNQEENILLLPIYAHAANLHLLLLRDASIYGKEWGFSPQEINIFYNNQTSLTNEYIEHCTQSYNTGLSIVKTHYLRKFDWNNFNSFRREMTIKVLDIIALFSNYDTHKYPVTINNTLLPKTELTREIYTKANSGDTPPKDGLDQVEQALTRTPHLFTWLNQLILFASKNDYSTFSLTANQNCVIKTNERICSTEKIYGEKRTNDTINQINLDRFNIDKITMFSPNNIRTLVNALHFYQGTITQAIYNPGNEISSQPILTFEIPPVTRNNKTFNHILSYMTTAVDNSIATDPKTSGSRQIAFAWTHSSVDSKNTIQEKVITAIPAIKAQFFKYPNIVKNPGHLGGDLISFKTPNSVNEKPLLNLQCQVSNFTLSNPQNYAIRIRYAANQRIGVNVNISGRPSRSFTTSDTMSSSINQGQFLYRQFGYVDVFTRTNPISLSSNSLITIDIEPSSPLTQNTIFAIDRIEFIPLNHFQTFENEQQTIETIQNQTNDLFIDYTKNTLKTEVTDYQIDQQYLQGMYLYSCSISLRNFQQVFAKTSVLLKLKL</sequence>
<dbReference type="InterPro" id="IPR008979">
    <property type="entry name" value="Galactose-bd-like_sf"/>
</dbReference>
<dbReference type="Pfam" id="PF03944">
    <property type="entry name" value="Endotoxin_C"/>
    <property type="match status" value="1"/>
</dbReference>
<dbReference type="SUPFAM" id="SSF51096">
    <property type="entry name" value="delta-Endotoxin (insectocide), middle domain"/>
    <property type="match status" value="1"/>
</dbReference>
<reference evidence="10" key="1">
    <citation type="submission" date="2010-06" db="EMBL/GenBank/DDBJ databases">
        <title>Putative Cry61 gene encoding novel 84 kDa Bt toxin protein.</title>
        <authorList>
            <person name="Fang X.J."/>
            <person name="Zhang W.F."/>
            <person name="Xie L."/>
            <person name="Li C.X."/>
        </authorList>
    </citation>
    <scope>NUCLEOTIDE SEQUENCE</scope>
    <source>
        <strain evidence="10">S2480-1</strain>
    </source>
</reference>
<dbReference type="InterPro" id="IPR005638">
    <property type="entry name" value="Pest_crys_dom-III"/>
</dbReference>
<evidence type="ECO:0000313" key="10">
    <source>
        <dbReference type="EMBL" id="ADM64568.1"/>
    </source>
</evidence>
<dbReference type="GO" id="GO:0001907">
    <property type="term" value="P:symbiont-mediated killing of host cell"/>
    <property type="evidence" value="ECO:0007669"/>
    <property type="project" value="InterPro"/>
</dbReference>
<dbReference type="Pfam" id="PF03945">
    <property type="entry name" value="Endotoxin_N"/>
    <property type="match status" value="1"/>
</dbReference>
<evidence type="ECO:0000256" key="4">
    <source>
        <dbReference type="ARBA" id="ARBA00023026"/>
    </source>
</evidence>
<dbReference type="InterPro" id="IPR038979">
    <property type="entry name" value="Pest_crys"/>
</dbReference>
<keyword evidence="3" id="KW-0749">Sporulation</keyword>
<dbReference type="Pfam" id="PF00555">
    <property type="entry name" value="Endotoxin_M"/>
    <property type="match status" value="1"/>
</dbReference>
<evidence type="ECO:0000256" key="3">
    <source>
        <dbReference type="ARBA" id="ARBA00022969"/>
    </source>
</evidence>
<evidence type="ECO:0000256" key="2">
    <source>
        <dbReference type="ARBA" id="ARBA00022656"/>
    </source>
</evidence>
<comment type="similarity">
    <text evidence="1">Belongs to the delta endotoxin family.</text>
</comment>
<evidence type="ECO:0000259" key="7">
    <source>
        <dbReference type="Pfam" id="PF00555"/>
    </source>
</evidence>
<evidence type="ECO:0000259" key="8">
    <source>
        <dbReference type="Pfam" id="PF03944"/>
    </source>
</evidence>
<evidence type="ECO:0000256" key="5">
    <source>
        <dbReference type="ARBA" id="ARBA00029653"/>
    </source>
</evidence>
<dbReference type="Gene3D" id="2.60.120.260">
    <property type="entry name" value="Galactose-binding domain-like"/>
    <property type="match status" value="1"/>
</dbReference>
<dbReference type="InterPro" id="IPR036399">
    <property type="entry name" value="Pest_cryst_cen_dom_sf"/>
</dbReference>
<evidence type="ECO:0000256" key="1">
    <source>
        <dbReference type="ARBA" id="ARBA00007819"/>
    </source>
</evidence>
<dbReference type="CDD" id="cd04085">
    <property type="entry name" value="delta_endotoxin_C"/>
    <property type="match status" value="1"/>
</dbReference>
<organism evidence="10">
    <name type="scientific">Bacillus thuringiensis</name>
    <dbReference type="NCBI Taxonomy" id="1428"/>
    <lineage>
        <taxon>Bacteria</taxon>
        <taxon>Bacillati</taxon>
        <taxon>Bacillota</taxon>
        <taxon>Bacilli</taxon>
        <taxon>Bacillales</taxon>
        <taxon>Bacillaceae</taxon>
        <taxon>Bacillus</taxon>
        <taxon>Bacillus cereus group</taxon>
    </lineage>
</organism>
<proteinExistence type="inferred from homology"/>
<name>G0WLG5_BACTU</name>
<evidence type="ECO:0000259" key="9">
    <source>
        <dbReference type="Pfam" id="PF03945"/>
    </source>
</evidence>
<keyword evidence="4" id="KW-0843">Virulence</keyword>
<gene>
    <name evidence="10" type="primary">cry61Aa</name>
</gene>
<dbReference type="AlphaFoldDB" id="G0WLG5"/>
<dbReference type="GO" id="GO:0030435">
    <property type="term" value="P:sporulation resulting in formation of a cellular spore"/>
    <property type="evidence" value="ECO:0007669"/>
    <property type="project" value="UniProtKB-KW"/>
</dbReference>
<dbReference type="InterPro" id="IPR005639">
    <property type="entry name" value="Pest_crys_dom_I"/>
</dbReference>
<feature type="domain" description="Pesticidal crystal protein" evidence="7">
    <location>
        <begin position="314"/>
        <end position="503"/>
    </location>
</feature>
<dbReference type="SUPFAM" id="SSF56849">
    <property type="entry name" value="delta-Endotoxin (insectocide), N-terminal domain"/>
    <property type="match status" value="1"/>
</dbReference>
<evidence type="ECO:0000256" key="6">
    <source>
        <dbReference type="SAM" id="MobiDB-lite"/>
    </source>
</evidence>
<dbReference type="InterPro" id="IPR001178">
    <property type="entry name" value="Pest_cryst_dom_II"/>
</dbReference>
<dbReference type="Gene3D" id="2.100.10.10">
    <property type="entry name" value="Pesticidal crystal protein, central domain"/>
    <property type="match status" value="1"/>
</dbReference>
<protein>
    <recommendedName>
        <fullName evidence="5">Crystaline entomocidal protoxin</fullName>
    </recommendedName>
</protein>
<feature type="domain" description="Pesticidal crystal protein" evidence="9">
    <location>
        <begin position="108"/>
        <end position="299"/>
    </location>
</feature>
<accession>G0WLG5</accession>
<dbReference type="PANTHER" id="PTHR37003:SF2">
    <property type="entry name" value="PESTICIDAL CRYSTAL PROTEIN N-TERMINAL DOMAIN-CONTAINING PROTEIN"/>
    <property type="match status" value="1"/>
</dbReference>
<feature type="domain" description="Pesticidal crystal protein" evidence="8">
    <location>
        <begin position="513"/>
        <end position="665"/>
    </location>
</feature>
<dbReference type="GO" id="GO:0005102">
    <property type="term" value="F:signaling receptor binding"/>
    <property type="evidence" value="ECO:0007669"/>
    <property type="project" value="InterPro"/>
</dbReference>
<dbReference type="EMBL" id="HM450151">
    <property type="protein sequence ID" value="ADM64568.1"/>
    <property type="molecule type" value="Genomic_DNA"/>
</dbReference>
<feature type="region of interest" description="Disordered" evidence="6">
    <location>
        <begin position="1"/>
        <end position="36"/>
    </location>
</feature>
<dbReference type="GO" id="GO:0090729">
    <property type="term" value="F:toxin activity"/>
    <property type="evidence" value="ECO:0007669"/>
    <property type="project" value="UniProtKB-KW"/>
</dbReference>
<dbReference type="SUPFAM" id="SSF49785">
    <property type="entry name" value="Galactose-binding domain-like"/>
    <property type="match status" value="1"/>
</dbReference>
<dbReference type="InterPro" id="IPR036716">
    <property type="entry name" value="Pest_crys_N_sf"/>
</dbReference>
<feature type="compositionally biased region" description="Polar residues" evidence="6">
    <location>
        <begin position="13"/>
        <end position="27"/>
    </location>
</feature>